<keyword evidence="3" id="KW-0418">Kinase</keyword>
<evidence type="ECO:0000313" key="5">
    <source>
        <dbReference type="EMBL" id="VUC37026.1"/>
    </source>
</evidence>
<keyword evidence="1" id="KW-0808">Transferase</keyword>
<sequence>MAPYLAMPLQFRDARNLTKVVRSITWVRHPVPPLELLEIHSDPMLRLCYNHPDIESKDMNKAIMMCMIHDLDEIIATDDTISKGTYQREWETLQTIADLEAHLRSKSPELACTLFNTWKEYTANETDLAKLFHEILDLVRFLEAYRLEKGAQAMYTFQYIERGYLRIDNDWLQSIADSILDAWITVKEIQHAGPFFFVFGGPGSGKTFVCERMAAVYGYEHVSLAALIEEEANNPGSAHSSIINTCRSDRLPIPVDLSISLLKDRLRQADGCRGVLLDGFPETMDDLRKFETEV</sequence>
<dbReference type="EMBL" id="CABFNS010000936">
    <property type="protein sequence ID" value="VUC37026.1"/>
    <property type="molecule type" value="Genomic_DNA"/>
</dbReference>
<dbReference type="Proteomes" id="UP000766486">
    <property type="component" value="Unassembled WGS sequence"/>
</dbReference>
<name>A0ABY6V1M5_BIOOC</name>
<protein>
    <recommendedName>
        <fullName evidence="4">HD domain-containing protein</fullName>
    </recommendedName>
</protein>
<dbReference type="SUPFAM" id="SSF52540">
    <property type="entry name" value="P-loop containing nucleoside triphosphate hydrolases"/>
    <property type="match status" value="1"/>
</dbReference>
<comment type="caution">
    <text evidence="5">The sequence shown here is derived from an EMBL/GenBank/DDBJ whole genome shotgun (WGS) entry which is preliminary data.</text>
</comment>
<evidence type="ECO:0000259" key="4">
    <source>
        <dbReference type="Pfam" id="PF13023"/>
    </source>
</evidence>
<proteinExistence type="predicted"/>
<gene>
    <name evidence="5" type="ORF">CLO192961_LOCUS462794</name>
</gene>
<dbReference type="Pfam" id="PF13207">
    <property type="entry name" value="AAA_17"/>
    <property type="match status" value="1"/>
</dbReference>
<dbReference type="SUPFAM" id="SSF109604">
    <property type="entry name" value="HD-domain/PDEase-like"/>
    <property type="match status" value="1"/>
</dbReference>
<evidence type="ECO:0000313" key="6">
    <source>
        <dbReference type="Proteomes" id="UP000766486"/>
    </source>
</evidence>
<keyword evidence="6" id="KW-1185">Reference proteome</keyword>
<organism evidence="5 6">
    <name type="scientific">Bionectria ochroleuca</name>
    <name type="common">Gliocladium roseum</name>
    <dbReference type="NCBI Taxonomy" id="29856"/>
    <lineage>
        <taxon>Eukaryota</taxon>
        <taxon>Fungi</taxon>
        <taxon>Dikarya</taxon>
        <taxon>Ascomycota</taxon>
        <taxon>Pezizomycotina</taxon>
        <taxon>Sordariomycetes</taxon>
        <taxon>Hypocreomycetidae</taxon>
        <taxon>Hypocreales</taxon>
        <taxon>Bionectriaceae</taxon>
        <taxon>Clonostachys</taxon>
    </lineage>
</organism>
<dbReference type="PANTHER" id="PTHR23359">
    <property type="entry name" value="NUCLEOTIDE KINASE"/>
    <property type="match status" value="1"/>
</dbReference>
<dbReference type="InterPro" id="IPR006674">
    <property type="entry name" value="HD_domain"/>
</dbReference>
<dbReference type="Pfam" id="PF13023">
    <property type="entry name" value="HD_3"/>
    <property type="match status" value="1"/>
</dbReference>
<evidence type="ECO:0000256" key="3">
    <source>
        <dbReference type="ARBA" id="ARBA00022777"/>
    </source>
</evidence>
<dbReference type="Gene3D" id="3.40.50.300">
    <property type="entry name" value="P-loop containing nucleotide triphosphate hydrolases"/>
    <property type="match status" value="1"/>
</dbReference>
<evidence type="ECO:0000256" key="1">
    <source>
        <dbReference type="ARBA" id="ARBA00022679"/>
    </source>
</evidence>
<evidence type="ECO:0000256" key="2">
    <source>
        <dbReference type="ARBA" id="ARBA00022741"/>
    </source>
</evidence>
<reference evidence="5 6" key="1">
    <citation type="submission" date="2019-06" db="EMBL/GenBank/DDBJ databases">
        <authorList>
            <person name="Broberg M."/>
        </authorList>
    </citation>
    <scope>NUCLEOTIDE SEQUENCE [LARGE SCALE GENOMIC DNA]</scope>
</reference>
<accession>A0ABY6V1M5</accession>
<dbReference type="InterPro" id="IPR000850">
    <property type="entry name" value="Adenylat/UMP-CMP_kin"/>
</dbReference>
<dbReference type="Gene3D" id="1.10.3210.10">
    <property type="entry name" value="Hypothetical protein af1432"/>
    <property type="match status" value="1"/>
</dbReference>
<dbReference type="InterPro" id="IPR027417">
    <property type="entry name" value="P-loop_NTPase"/>
</dbReference>
<feature type="domain" description="HD" evidence="4">
    <location>
        <begin position="54"/>
        <end position="150"/>
    </location>
</feature>
<keyword evidence="2" id="KW-0547">Nucleotide-binding</keyword>